<comment type="caution">
    <text evidence="4">The sequence shown here is derived from an EMBL/GenBank/DDBJ whole genome shotgun (WGS) entry which is preliminary data.</text>
</comment>
<dbReference type="Gene3D" id="3.40.630.30">
    <property type="match status" value="1"/>
</dbReference>
<gene>
    <name evidence="4" type="ORF">H8K32_14130</name>
</gene>
<evidence type="ECO:0000313" key="5">
    <source>
        <dbReference type="Proteomes" id="UP000634011"/>
    </source>
</evidence>
<feature type="domain" description="N-acetyltransferase" evidence="3">
    <location>
        <begin position="11"/>
        <end position="152"/>
    </location>
</feature>
<dbReference type="PANTHER" id="PTHR43877">
    <property type="entry name" value="AMINOALKYLPHOSPHONATE N-ACETYLTRANSFERASE-RELATED-RELATED"/>
    <property type="match status" value="1"/>
</dbReference>
<keyword evidence="1" id="KW-0808">Transferase</keyword>
<evidence type="ECO:0000256" key="1">
    <source>
        <dbReference type="ARBA" id="ARBA00022679"/>
    </source>
</evidence>
<name>A0A923HPC0_9BURK</name>
<dbReference type="CDD" id="cd04301">
    <property type="entry name" value="NAT_SF"/>
    <property type="match status" value="1"/>
</dbReference>
<dbReference type="Proteomes" id="UP000634011">
    <property type="component" value="Unassembled WGS sequence"/>
</dbReference>
<evidence type="ECO:0000259" key="3">
    <source>
        <dbReference type="PROSITE" id="PS51186"/>
    </source>
</evidence>
<dbReference type="Pfam" id="PF00583">
    <property type="entry name" value="Acetyltransf_1"/>
    <property type="match status" value="1"/>
</dbReference>
<keyword evidence="5" id="KW-1185">Reference proteome</keyword>
<reference evidence="4" key="1">
    <citation type="submission" date="2020-08" db="EMBL/GenBank/DDBJ databases">
        <title>Novel species isolated from subtropical streams in China.</title>
        <authorList>
            <person name="Lu H."/>
        </authorList>
    </citation>
    <scope>NUCLEOTIDE SEQUENCE</scope>
    <source>
        <strain evidence="4">KACC 12607</strain>
    </source>
</reference>
<dbReference type="GO" id="GO:0016747">
    <property type="term" value="F:acyltransferase activity, transferring groups other than amino-acyl groups"/>
    <property type="evidence" value="ECO:0007669"/>
    <property type="project" value="InterPro"/>
</dbReference>
<dbReference type="InterPro" id="IPR050832">
    <property type="entry name" value="Bact_Acetyltransf"/>
</dbReference>
<evidence type="ECO:0000256" key="2">
    <source>
        <dbReference type="ARBA" id="ARBA00023315"/>
    </source>
</evidence>
<dbReference type="InterPro" id="IPR000182">
    <property type="entry name" value="GNAT_dom"/>
</dbReference>
<keyword evidence="2" id="KW-0012">Acyltransferase</keyword>
<organism evidence="4 5">
    <name type="scientific">Undibacterium jejuense</name>
    <dbReference type="NCBI Taxonomy" id="1344949"/>
    <lineage>
        <taxon>Bacteria</taxon>
        <taxon>Pseudomonadati</taxon>
        <taxon>Pseudomonadota</taxon>
        <taxon>Betaproteobacteria</taxon>
        <taxon>Burkholderiales</taxon>
        <taxon>Oxalobacteraceae</taxon>
        <taxon>Undibacterium</taxon>
    </lineage>
</organism>
<dbReference type="InterPro" id="IPR016181">
    <property type="entry name" value="Acyl_CoA_acyltransferase"/>
</dbReference>
<dbReference type="PANTHER" id="PTHR43877:SF5">
    <property type="entry name" value="BLL8307 PROTEIN"/>
    <property type="match status" value="1"/>
</dbReference>
<evidence type="ECO:0000313" key="4">
    <source>
        <dbReference type="EMBL" id="MBC3863241.1"/>
    </source>
</evidence>
<dbReference type="EMBL" id="JACOFV010000013">
    <property type="protein sequence ID" value="MBC3863241.1"/>
    <property type="molecule type" value="Genomic_DNA"/>
</dbReference>
<dbReference type="SUPFAM" id="SSF55729">
    <property type="entry name" value="Acyl-CoA N-acyltransferases (Nat)"/>
    <property type="match status" value="1"/>
</dbReference>
<sequence>MKIRIDDLHGDEIRALLEEHLQDMYANSPAESVHALDLEALRDPRITFWTIWDENQLAGCIALKQLDTLHAEIKSMRTPRNLRRRGAARQLLQHLIDEARQRNYSRLSLETGSIKFFEPARDLYRSFGFEYCEPFADYAEDPNSVFMSKVIVSIVPIIPISSTSL</sequence>
<dbReference type="PROSITE" id="PS51186">
    <property type="entry name" value="GNAT"/>
    <property type="match status" value="1"/>
</dbReference>
<proteinExistence type="predicted"/>
<protein>
    <submittedName>
        <fullName evidence="4">GNAT family N-acetyltransferase</fullName>
    </submittedName>
</protein>
<dbReference type="RefSeq" id="WP_186913183.1">
    <property type="nucleotide sequence ID" value="NZ_JACOFV010000013.1"/>
</dbReference>
<dbReference type="AlphaFoldDB" id="A0A923HPC0"/>
<accession>A0A923HPC0</accession>